<dbReference type="GO" id="GO:0032259">
    <property type="term" value="P:methylation"/>
    <property type="evidence" value="ECO:0007669"/>
    <property type="project" value="UniProtKB-KW"/>
</dbReference>
<dbReference type="CDD" id="cd02440">
    <property type="entry name" value="AdoMet_MTases"/>
    <property type="match status" value="1"/>
</dbReference>
<dbReference type="PRINTS" id="PR00996">
    <property type="entry name" value="CHERMTFRASE"/>
</dbReference>
<evidence type="ECO:0000256" key="4">
    <source>
        <dbReference type="ARBA" id="ARBA00022691"/>
    </source>
</evidence>
<dbReference type="PIRSF" id="PIRSF000410">
    <property type="entry name" value="CheR"/>
    <property type="match status" value="1"/>
</dbReference>
<feature type="binding site" evidence="6">
    <location>
        <position position="85"/>
    </location>
    <ligand>
        <name>S-adenosyl-L-methionine</name>
        <dbReference type="ChEBI" id="CHEBI:59789"/>
    </ligand>
</feature>
<dbReference type="SMART" id="SM00138">
    <property type="entry name" value="MeTrc"/>
    <property type="match status" value="1"/>
</dbReference>
<evidence type="ECO:0000259" key="7">
    <source>
        <dbReference type="PROSITE" id="PS50123"/>
    </source>
</evidence>
<dbReference type="InterPro" id="IPR036804">
    <property type="entry name" value="CheR_N_sf"/>
</dbReference>
<evidence type="ECO:0000256" key="6">
    <source>
        <dbReference type="PIRSR" id="PIRSR000410-1"/>
    </source>
</evidence>
<protein>
    <recommendedName>
        <fullName evidence="5">Chemotaxis protein methyltransferase</fullName>
        <ecNumber evidence="5">2.1.1.80</ecNumber>
    </recommendedName>
</protein>
<dbReference type="Proteomes" id="UP000254537">
    <property type="component" value="Chromosome"/>
</dbReference>
<dbReference type="Pfam" id="PF03705">
    <property type="entry name" value="CheR_N"/>
    <property type="match status" value="1"/>
</dbReference>
<dbReference type="SUPFAM" id="SSF47757">
    <property type="entry name" value="Chemotaxis receptor methyltransferase CheR, N-terminal domain"/>
    <property type="match status" value="1"/>
</dbReference>
<dbReference type="RefSeq" id="WP_115433606.1">
    <property type="nucleotide sequence ID" value="NZ_CP031337.1"/>
</dbReference>
<feature type="binding site" evidence="6">
    <location>
        <position position="125"/>
    </location>
    <ligand>
        <name>S-adenosyl-L-methionine</name>
        <dbReference type="ChEBI" id="CHEBI:59789"/>
    </ligand>
</feature>
<sequence>MSDADSVVLERDLKFTHADFRRVRELAYQHAGIVLNEAKNHMVYARLAKRLRTLGLSRFSDYLDDLAAAPQSAEWQVFVNALTTNLTAFFREPHHFDMLAEHAARHARLGQPYRVWSAASSSGEEAYSAAMVLTETLAEHRHEVWASDIDTQMLETAARGVYPLDRIDALPPTRRQRFFMKGVGRQQGLARIKRELAALVHFFQINLVAADWPAMGRYDAIFCRNVMIYFDKPTQAAILERLAAHLAPDGLLFLGHSENIQHLTQAFVPVGRTSYRLAGPTGN</sequence>
<dbReference type="AlphaFoldDB" id="A0A345Y6X2"/>
<organism evidence="8 9">
    <name type="scientific">Crenobacter cavernae</name>
    <dbReference type="NCBI Taxonomy" id="2290923"/>
    <lineage>
        <taxon>Bacteria</taxon>
        <taxon>Pseudomonadati</taxon>
        <taxon>Pseudomonadota</taxon>
        <taxon>Betaproteobacteria</taxon>
        <taxon>Neisseriales</taxon>
        <taxon>Neisseriaceae</taxon>
        <taxon>Crenobacter</taxon>
    </lineage>
</organism>
<reference evidence="8 9" key="1">
    <citation type="submission" date="2018-07" db="EMBL/GenBank/DDBJ databases">
        <title>Crenobacter cavernae sp. nov., isolated from a karst cave.</title>
        <authorList>
            <person name="Zhu H."/>
        </authorList>
    </citation>
    <scope>NUCLEOTIDE SEQUENCE [LARGE SCALE GENOMIC DNA]</scope>
    <source>
        <strain evidence="8 9">K1W11S-77</strain>
    </source>
</reference>
<feature type="domain" description="CheR-type methyltransferase" evidence="7">
    <location>
        <begin position="8"/>
        <end position="280"/>
    </location>
</feature>
<evidence type="ECO:0000256" key="5">
    <source>
        <dbReference type="PIRNR" id="PIRNR000410"/>
    </source>
</evidence>
<name>A0A345Y6X2_9NEIS</name>
<dbReference type="InterPro" id="IPR000780">
    <property type="entry name" value="CheR_MeTrfase"/>
</dbReference>
<comment type="catalytic activity">
    <reaction evidence="1 5">
        <text>L-glutamyl-[protein] + S-adenosyl-L-methionine = [protein]-L-glutamate 5-O-methyl ester + S-adenosyl-L-homocysteine</text>
        <dbReference type="Rhea" id="RHEA:24452"/>
        <dbReference type="Rhea" id="RHEA-COMP:10208"/>
        <dbReference type="Rhea" id="RHEA-COMP:10311"/>
        <dbReference type="ChEBI" id="CHEBI:29973"/>
        <dbReference type="ChEBI" id="CHEBI:57856"/>
        <dbReference type="ChEBI" id="CHEBI:59789"/>
        <dbReference type="ChEBI" id="CHEBI:82795"/>
        <dbReference type="EC" id="2.1.1.80"/>
    </reaction>
</comment>
<dbReference type="InterPro" id="IPR022642">
    <property type="entry name" value="CheR_C"/>
</dbReference>
<keyword evidence="3 5" id="KW-0808">Transferase</keyword>
<evidence type="ECO:0000256" key="3">
    <source>
        <dbReference type="ARBA" id="ARBA00022679"/>
    </source>
</evidence>
<dbReference type="InterPro" id="IPR022641">
    <property type="entry name" value="CheR_N"/>
</dbReference>
<evidence type="ECO:0000313" key="9">
    <source>
        <dbReference type="Proteomes" id="UP000254537"/>
    </source>
</evidence>
<evidence type="ECO:0000256" key="2">
    <source>
        <dbReference type="ARBA" id="ARBA00022603"/>
    </source>
</evidence>
<dbReference type="KEGG" id="ccah:DWG20_09575"/>
<accession>A0A345Y6X2</accession>
<dbReference type="EMBL" id="CP031337">
    <property type="protein sequence ID" value="AXK39674.1"/>
    <property type="molecule type" value="Genomic_DNA"/>
</dbReference>
<dbReference type="PANTHER" id="PTHR24422">
    <property type="entry name" value="CHEMOTAXIS PROTEIN METHYLTRANSFERASE"/>
    <property type="match status" value="1"/>
</dbReference>
<feature type="binding site" evidence="6">
    <location>
        <begin position="224"/>
        <end position="225"/>
    </location>
    <ligand>
        <name>S-adenosyl-L-methionine</name>
        <dbReference type="ChEBI" id="CHEBI:59789"/>
    </ligand>
</feature>
<dbReference type="PROSITE" id="PS50123">
    <property type="entry name" value="CHER"/>
    <property type="match status" value="1"/>
</dbReference>
<evidence type="ECO:0000313" key="8">
    <source>
        <dbReference type="EMBL" id="AXK39674.1"/>
    </source>
</evidence>
<feature type="binding site" evidence="6">
    <location>
        <begin position="206"/>
        <end position="207"/>
    </location>
    <ligand>
        <name>S-adenosyl-L-methionine</name>
        <dbReference type="ChEBI" id="CHEBI:59789"/>
    </ligand>
</feature>
<dbReference type="OrthoDB" id="9816309at2"/>
<dbReference type="EC" id="2.1.1.80" evidence="5"/>
<dbReference type="InterPro" id="IPR026024">
    <property type="entry name" value="Chemotaxis_MeTrfase_CheR"/>
</dbReference>
<dbReference type="SUPFAM" id="SSF53335">
    <property type="entry name" value="S-adenosyl-L-methionine-dependent methyltransferases"/>
    <property type="match status" value="1"/>
</dbReference>
<keyword evidence="4 5" id="KW-0949">S-adenosyl-L-methionine</keyword>
<keyword evidence="2 5" id="KW-0489">Methyltransferase</keyword>
<feature type="binding site" evidence="6">
    <location>
        <position position="148"/>
    </location>
    <ligand>
        <name>S-adenosyl-L-methionine</name>
        <dbReference type="ChEBI" id="CHEBI:59789"/>
    </ligand>
</feature>
<dbReference type="Gene3D" id="1.10.155.10">
    <property type="entry name" value="Chemotaxis receptor methyltransferase CheR, N-terminal domain"/>
    <property type="match status" value="1"/>
</dbReference>
<feature type="binding site" evidence="6">
    <location>
        <position position="91"/>
    </location>
    <ligand>
        <name>S-adenosyl-L-methionine</name>
        <dbReference type="ChEBI" id="CHEBI:59789"/>
    </ligand>
</feature>
<comment type="function">
    <text evidence="5">Methylation of the membrane-bound methyl-accepting chemotaxis proteins (MCP) to form gamma-glutamyl methyl ester residues in MCP.</text>
</comment>
<proteinExistence type="predicted"/>
<dbReference type="Pfam" id="PF01739">
    <property type="entry name" value="CheR"/>
    <property type="match status" value="1"/>
</dbReference>
<dbReference type="InterPro" id="IPR050903">
    <property type="entry name" value="Bact_Chemotaxis_MeTrfase"/>
</dbReference>
<dbReference type="InterPro" id="IPR029063">
    <property type="entry name" value="SAM-dependent_MTases_sf"/>
</dbReference>
<dbReference type="GO" id="GO:0008983">
    <property type="term" value="F:protein-glutamate O-methyltransferase activity"/>
    <property type="evidence" value="ECO:0007669"/>
    <property type="project" value="UniProtKB-EC"/>
</dbReference>
<gene>
    <name evidence="8" type="ORF">DWG20_09575</name>
</gene>
<feature type="binding site" evidence="6">
    <location>
        <position position="87"/>
    </location>
    <ligand>
        <name>S-adenosyl-L-methionine</name>
        <dbReference type="ChEBI" id="CHEBI:59789"/>
    </ligand>
</feature>
<evidence type="ECO:0000256" key="1">
    <source>
        <dbReference type="ARBA" id="ARBA00001541"/>
    </source>
</evidence>
<dbReference type="PANTHER" id="PTHR24422:SF19">
    <property type="entry name" value="CHEMOTAXIS PROTEIN METHYLTRANSFERASE"/>
    <property type="match status" value="1"/>
</dbReference>
<dbReference type="Gene3D" id="3.40.50.150">
    <property type="entry name" value="Vaccinia Virus protein VP39"/>
    <property type="match status" value="1"/>
</dbReference>